<dbReference type="EnsemblMetazoa" id="XM_022789815">
    <property type="protein sequence ID" value="XP_022645550"/>
    <property type="gene ID" value="LOC111243764"/>
</dbReference>
<keyword evidence="5" id="KW-1185">Reference proteome</keyword>
<evidence type="ECO:0000259" key="3">
    <source>
        <dbReference type="Pfam" id="PF12146"/>
    </source>
</evidence>
<protein>
    <recommendedName>
        <fullName evidence="3">Serine aminopeptidase S33 domain-containing protein</fullName>
    </recommendedName>
</protein>
<dbReference type="RefSeq" id="XP_022645553.1">
    <property type="nucleotide sequence ID" value="XM_022789818.1"/>
</dbReference>
<dbReference type="InterPro" id="IPR051044">
    <property type="entry name" value="MAG_DAG_Lipase"/>
</dbReference>
<feature type="region of interest" description="Disordered" evidence="1">
    <location>
        <begin position="1"/>
        <end position="21"/>
    </location>
</feature>
<dbReference type="OMA" id="SYEGWSH"/>
<dbReference type="Gene3D" id="3.40.50.1820">
    <property type="entry name" value="alpha/beta hydrolase"/>
    <property type="match status" value="1"/>
</dbReference>
<name>A0A7M7J1K8_VARDE</name>
<accession>A0A7M7J1K8</accession>
<dbReference type="EnsemblMetazoa" id="XM_022789817">
    <property type="protein sequence ID" value="XP_022645552"/>
    <property type="gene ID" value="LOC111243764"/>
</dbReference>
<dbReference type="EnsemblMetazoa" id="XM_022789818">
    <property type="protein sequence ID" value="XP_022645553"/>
    <property type="gene ID" value="LOC111243764"/>
</dbReference>
<dbReference type="RefSeq" id="XP_022645552.1">
    <property type="nucleotide sequence ID" value="XM_022789817.1"/>
</dbReference>
<proteinExistence type="predicted"/>
<dbReference type="InterPro" id="IPR022742">
    <property type="entry name" value="Hydrolase_4"/>
</dbReference>
<evidence type="ECO:0000313" key="4">
    <source>
        <dbReference type="EnsemblMetazoa" id="XP_022645551"/>
    </source>
</evidence>
<sequence length="326" mass="37264">MGNKVSPRLEDVPPPPVEDSYQLHSEDKKRTIWCKQWKPNNIEKARCMLYICHGLGEHIMVYDELAKLFAQKYDAIVFGHDHVGHGRSSGEPRCYMESLNILEQDMAMHIDEVYKKYHTNQEKLPLFVFAHSMGGAVSLLYMIRRQVDQRYPGGLRGGLMLMGPLISLSQASLVLQAKQYITKIVRPILPSWVPVTQLPFEDCVSEPSVAEEFNRDPLRYHGWIHMGTACAMLDAIDEIHKGVKSFETPFFISHGSADKLCCVKASRKFAEDAPAKVKICKIYENGAHCLLHEFSSGIRERLLKDLFEWMDMRFKELQAPAAPKKE</sequence>
<feature type="transmembrane region" description="Helical" evidence="2">
    <location>
        <begin position="124"/>
        <end position="143"/>
    </location>
</feature>
<dbReference type="Pfam" id="PF12146">
    <property type="entry name" value="Hydrolase_4"/>
    <property type="match status" value="1"/>
</dbReference>
<keyword evidence="2" id="KW-0472">Membrane</keyword>
<dbReference type="GeneID" id="111243764"/>
<evidence type="ECO:0000256" key="1">
    <source>
        <dbReference type="SAM" id="MobiDB-lite"/>
    </source>
</evidence>
<organism evidence="4 5">
    <name type="scientific">Varroa destructor</name>
    <name type="common">Honeybee mite</name>
    <dbReference type="NCBI Taxonomy" id="109461"/>
    <lineage>
        <taxon>Eukaryota</taxon>
        <taxon>Metazoa</taxon>
        <taxon>Ecdysozoa</taxon>
        <taxon>Arthropoda</taxon>
        <taxon>Chelicerata</taxon>
        <taxon>Arachnida</taxon>
        <taxon>Acari</taxon>
        <taxon>Parasitiformes</taxon>
        <taxon>Mesostigmata</taxon>
        <taxon>Gamasina</taxon>
        <taxon>Dermanyssoidea</taxon>
        <taxon>Varroidae</taxon>
        <taxon>Varroa</taxon>
    </lineage>
</organism>
<reference evidence="4" key="1">
    <citation type="submission" date="2021-01" db="UniProtKB">
        <authorList>
            <consortium name="EnsemblMetazoa"/>
        </authorList>
    </citation>
    <scope>IDENTIFICATION</scope>
</reference>
<keyword evidence="2" id="KW-0812">Transmembrane</keyword>
<evidence type="ECO:0000313" key="5">
    <source>
        <dbReference type="Proteomes" id="UP000594260"/>
    </source>
</evidence>
<evidence type="ECO:0000256" key="2">
    <source>
        <dbReference type="SAM" id="Phobius"/>
    </source>
</evidence>
<dbReference type="Proteomes" id="UP000594260">
    <property type="component" value="Unplaced"/>
</dbReference>
<dbReference type="EnsemblMetazoa" id="XM_022789816">
    <property type="protein sequence ID" value="XP_022645551"/>
    <property type="gene ID" value="LOC111243764"/>
</dbReference>
<dbReference type="InParanoid" id="A0A7M7J1K8"/>
<dbReference type="KEGG" id="vde:111243764"/>
<dbReference type="PANTHER" id="PTHR11614">
    <property type="entry name" value="PHOSPHOLIPASE-RELATED"/>
    <property type="match status" value="1"/>
</dbReference>
<keyword evidence="2" id="KW-1133">Transmembrane helix</keyword>
<dbReference type="AlphaFoldDB" id="A0A7M7J1K8"/>
<dbReference type="OrthoDB" id="194865at2759"/>
<dbReference type="RefSeq" id="XP_022645550.1">
    <property type="nucleotide sequence ID" value="XM_022789815.1"/>
</dbReference>
<feature type="transmembrane region" description="Helical" evidence="2">
    <location>
        <begin position="155"/>
        <end position="175"/>
    </location>
</feature>
<dbReference type="SUPFAM" id="SSF53474">
    <property type="entry name" value="alpha/beta-Hydrolases"/>
    <property type="match status" value="1"/>
</dbReference>
<dbReference type="InterPro" id="IPR029058">
    <property type="entry name" value="AB_hydrolase_fold"/>
</dbReference>
<feature type="domain" description="Serine aminopeptidase S33" evidence="3">
    <location>
        <begin position="44"/>
        <end position="293"/>
    </location>
</feature>
<dbReference type="RefSeq" id="XP_022645551.1">
    <property type="nucleotide sequence ID" value="XM_022789816.1"/>
</dbReference>